<accession>A0ABS2RZD4</accession>
<evidence type="ECO:0000256" key="2">
    <source>
        <dbReference type="ARBA" id="ARBA00008156"/>
    </source>
</evidence>
<organism evidence="8 9">
    <name type="scientific">Saccharothrix algeriensis</name>
    <dbReference type="NCBI Taxonomy" id="173560"/>
    <lineage>
        <taxon>Bacteria</taxon>
        <taxon>Bacillati</taxon>
        <taxon>Actinomycetota</taxon>
        <taxon>Actinomycetes</taxon>
        <taxon>Pseudonocardiales</taxon>
        <taxon>Pseudonocardiaceae</taxon>
        <taxon>Saccharothrix</taxon>
    </lineage>
</organism>
<evidence type="ECO:0000313" key="9">
    <source>
        <dbReference type="Proteomes" id="UP001195724"/>
    </source>
</evidence>
<sequence length="531" mass="56259">MPVRKGKHRITAVAAVVALLVGGAAAATTTTAAAGPVGHRSGDWPTWQGDKSGSRFNAAERRIAPWTVGKLKLKWAFAYPKTGFPAKSQPAVADGGIYFGSPDGKFHALDARTGAARWTFDLGSVNPGGVVNDGPAVARGKVFFGDNTGYLYALDQRTGRVVWAKDTEPHASGMHTSSPLYHDGRIYVGASSSENVNPDRNYPCCTFRGHLDSFDADTGELAWRYFTTPEPRAVGTWPSGATRYEPSGAGVWSSPVVDERTNTVYVGTGNLYSGTTGDFDTLLALDARTGVARWKQQVTKADTWRLLCGFPDAEGYCPGQKDGTALDYDLGATPTLFRSGGRTMVGIGQKSGVYHVFDARTGEVSWRRQLSAPMPGGGLSGIQWGSSFDGKRLYAATNWANPGTVFALDPADGDVLWQTPNPADGCTTGGAAAHPTVCMLAHTPAVTTSPGLLYEGSTDGKMRIYDSTTGKVRWEFDTIREFEGVNGLTGAGSSLSGSGGAVVANGMFYVQSGYWPSYPSEHGNVLLAFGL</sequence>
<dbReference type="Proteomes" id="UP001195724">
    <property type="component" value="Unassembled WGS sequence"/>
</dbReference>
<dbReference type="PANTHER" id="PTHR32303:SF10">
    <property type="entry name" value="OUTER MEMBRANE PROTEIN ASSEMBLY FACTOR BAMB"/>
    <property type="match status" value="1"/>
</dbReference>
<evidence type="ECO:0000256" key="1">
    <source>
        <dbReference type="ARBA" id="ARBA00001931"/>
    </source>
</evidence>
<name>A0ABS2RZD4_9PSEU</name>
<keyword evidence="5" id="KW-0732">Signal</keyword>
<dbReference type="GO" id="GO:0047059">
    <property type="term" value="F:polyvinyl alcohol dehydrogenase (cytochrome) activity"/>
    <property type="evidence" value="ECO:0007669"/>
    <property type="project" value="UniProtKB-EC"/>
</dbReference>
<evidence type="ECO:0000259" key="6">
    <source>
        <dbReference type="Pfam" id="PF01011"/>
    </source>
</evidence>
<feature type="signal peptide" evidence="5">
    <location>
        <begin position="1"/>
        <end position="26"/>
    </location>
</feature>
<dbReference type="SUPFAM" id="SSF50998">
    <property type="entry name" value="Quinoprotein alcohol dehydrogenase-like"/>
    <property type="match status" value="1"/>
</dbReference>
<keyword evidence="3 8" id="KW-0560">Oxidoreductase</keyword>
<dbReference type="Pfam" id="PF01011">
    <property type="entry name" value="PQQ"/>
    <property type="match status" value="1"/>
</dbReference>
<proteinExistence type="inferred from homology"/>
<keyword evidence="9" id="KW-1185">Reference proteome</keyword>
<dbReference type="Pfam" id="PF13360">
    <property type="entry name" value="PQQ_2"/>
    <property type="match status" value="1"/>
</dbReference>
<dbReference type="InterPro" id="IPR018391">
    <property type="entry name" value="PQQ_b-propeller_rpt"/>
</dbReference>
<evidence type="ECO:0000256" key="4">
    <source>
        <dbReference type="SAM" id="MobiDB-lite"/>
    </source>
</evidence>
<feature type="domain" description="Pyrrolo-quinoline quinone repeat" evidence="7">
    <location>
        <begin position="355"/>
        <end position="497"/>
    </location>
</feature>
<evidence type="ECO:0000259" key="7">
    <source>
        <dbReference type="Pfam" id="PF13360"/>
    </source>
</evidence>
<feature type="region of interest" description="Disordered" evidence="4">
    <location>
        <begin position="34"/>
        <end position="53"/>
    </location>
</feature>
<dbReference type="SMART" id="SM00564">
    <property type="entry name" value="PQQ"/>
    <property type="match status" value="7"/>
</dbReference>
<comment type="caution">
    <text evidence="8">The sequence shown here is derived from an EMBL/GenBank/DDBJ whole genome shotgun (WGS) entry which is preliminary data.</text>
</comment>
<evidence type="ECO:0000256" key="5">
    <source>
        <dbReference type="SAM" id="SignalP"/>
    </source>
</evidence>
<feature type="domain" description="Pyrrolo-quinoline quinone repeat" evidence="6">
    <location>
        <begin position="44"/>
        <end position="304"/>
    </location>
</feature>
<gene>
    <name evidence="8" type="ORF">JOE68_000214</name>
</gene>
<dbReference type="InterPro" id="IPR011047">
    <property type="entry name" value="Quinoprotein_ADH-like_sf"/>
</dbReference>
<dbReference type="InterPro" id="IPR002372">
    <property type="entry name" value="PQQ_rpt_dom"/>
</dbReference>
<evidence type="ECO:0000256" key="3">
    <source>
        <dbReference type="ARBA" id="ARBA00023002"/>
    </source>
</evidence>
<protein>
    <submittedName>
        <fullName evidence="8">Polyvinyl alcohol dehydrogenase (Cytochrome)</fullName>
        <ecNumber evidence="8">1.1.2.6</ecNumber>
    </submittedName>
</protein>
<dbReference type="Gene3D" id="2.140.10.10">
    <property type="entry name" value="Quinoprotein alcohol dehydrogenase-like superfamily"/>
    <property type="match status" value="1"/>
</dbReference>
<dbReference type="RefSeq" id="WP_204840467.1">
    <property type="nucleotide sequence ID" value="NZ_JAFBCL010000001.1"/>
</dbReference>
<evidence type="ECO:0000313" key="8">
    <source>
        <dbReference type="EMBL" id="MBM7809349.1"/>
    </source>
</evidence>
<dbReference type="EMBL" id="JAFBCL010000001">
    <property type="protein sequence ID" value="MBM7809349.1"/>
    <property type="molecule type" value="Genomic_DNA"/>
</dbReference>
<comment type="cofactor">
    <cofactor evidence="1">
        <name>pyrroloquinoline quinone</name>
        <dbReference type="ChEBI" id="CHEBI:58442"/>
    </cofactor>
</comment>
<dbReference type="EC" id="1.1.2.6" evidence="8"/>
<reference evidence="8 9" key="1">
    <citation type="submission" date="2021-01" db="EMBL/GenBank/DDBJ databases">
        <title>Sequencing the genomes of 1000 actinobacteria strains.</title>
        <authorList>
            <person name="Klenk H.-P."/>
        </authorList>
    </citation>
    <scope>NUCLEOTIDE SEQUENCE [LARGE SCALE GENOMIC DNA]</scope>
    <source>
        <strain evidence="8 9">DSM 44581</strain>
    </source>
</reference>
<dbReference type="PANTHER" id="PTHR32303">
    <property type="entry name" value="QUINOPROTEIN ALCOHOL DEHYDROGENASE (CYTOCHROME C)"/>
    <property type="match status" value="1"/>
</dbReference>
<comment type="similarity">
    <text evidence="2">Belongs to the bacterial PQQ dehydrogenase family.</text>
</comment>
<feature type="chain" id="PRO_5047093438" evidence="5">
    <location>
        <begin position="27"/>
        <end position="531"/>
    </location>
</feature>
<dbReference type="Gene3D" id="2.40.10.480">
    <property type="match status" value="1"/>
</dbReference>